<comment type="caution">
    <text evidence="2">The sequence shown here is derived from an EMBL/GenBank/DDBJ whole genome shotgun (WGS) entry which is preliminary data.</text>
</comment>
<evidence type="ECO:0000313" key="3">
    <source>
        <dbReference type="Proteomes" id="UP000658514"/>
    </source>
</evidence>
<feature type="domain" description="Glycosyltransferase 2-like" evidence="1">
    <location>
        <begin position="5"/>
        <end position="165"/>
    </location>
</feature>
<keyword evidence="3" id="KW-1185">Reference proteome</keyword>
<dbReference type="PANTHER" id="PTHR22916">
    <property type="entry name" value="GLYCOSYLTRANSFERASE"/>
    <property type="match status" value="1"/>
</dbReference>
<reference evidence="2 3" key="1">
    <citation type="journal article" date="2020" name="ISME J.">
        <title>Comparative genomics reveals insights into cyanobacterial evolution and habitat adaptation.</title>
        <authorList>
            <person name="Chen M.Y."/>
            <person name="Teng W.K."/>
            <person name="Zhao L."/>
            <person name="Hu C.X."/>
            <person name="Zhou Y.K."/>
            <person name="Han B.P."/>
            <person name="Song L.R."/>
            <person name="Shu W.S."/>
        </authorList>
    </citation>
    <scope>NUCLEOTIDE SEQUENCE [LARGE SCALE GENOMIC DNA]</scope>
    <source>
        <strain evidence="2 3">FACHB-288</strain>
    </source>
</reference>
<name>A0ABR8AN44_9CYAN</name>
<dbReference type="Gene3D" id="3.90.550.10">
    <property type="entry name" value="Spore Coat Polysaccharide Biosynthesis Protein SpsA, Chain A"/>
    <property type="match status" value="1"/>
</dbReference>
<dbReference type="Pfam" id="PF00535">
    <property type="entry name" value="Glycos_transf_2"/>
    <property type="match status" value="1"/>
</dbReference>
<evidence type="ECO:0000259" key="1">
    <source>
        <dbReference type="Pfam" id="PF00535"/>
    </source>
</evidence>
<dbReference type="Proteomes" id="UP000658514">
    <property type="component" value="Unassembled WGS sequence"/>
</dbReference>
<dbReference type="RefSeq" id="WP_190550526.1">
    <property type="nucleotide sequence ID" value="NZ_CAWPNO010000112.1"/>
</dbReference>
<dbReference type="InterPro" id="IPR001173">
    <property type="entry name" value="Glyco_trans_2-like"/>
</dbReference>
<dbReference type="InterPro" id="IPR029044">
    <property type="entry name" value="Nucleotide-diphossugar_trans"/>
</dbReference>
<dbReference type="CDD" id="cd00761">
    <property type="entry name" value="Glyco_tranf_GTA_type"/>
    <property type="match status" value="1"/>
</dbReference>
<gene>
    <name evidence="2" type="ORF">H6G24_32120</name>
</gene>
<dbReference type="EMBL" id="JACJQH010000075">
    <property type="protein sequence ID" value="MBD2200062.1"/>
    <property type="molecule type" value="Genomic_DNA"/>
</dbReference>
<organism evidence="2 3">
    <name type="scientific">Calothrix parietina FACHB-288</name>
    <dbReference type="NCBI Taxonomy" id="2692896"/>
    <lineage>
        <taxon>Bacteria</taxon>
        <taxon>Bacillati</taxon>
        <taxon>Cyanobacteriota</taxon>
        <taxon>Cyanophyceae</taxon>
        <taxon>Nostocales</taxon>
        <taxon>Calotrichaceae</taxon>
        <taxon>Calothrix</taxon>
    </lineage>
</organism>
<dbReference type="PANTHER" id="PTHR22916:SF3">
    <property type="entry name" value="UDP-GLCNAC:BETAGAL BETA-1,3-N-ACETYLGLUCOSAMINYLTRANSFERASE-LIKE PROTEIN 1"/>
    <property type="match status" value="1"/>
</dbReference>
<dbReference type="SUPFAM" id="SSF53448">
    <property type="entry name" value="Nucleotide-diphospho-sugar transferases"/>
    <property type="match status" value="1"/>
</dbReference>
<proteinExistence type="predicted"/>
<sequence>MPKISVIVPVYQVEAYIADTISSVLAQTYSDFELLLIDDGSPDKSIDICRQFTDSRIKIISQQNRGLAGARNTGIRHAQGEYLAFLDSDDLWTPEKLEKHLIHLENSPSVGVSFSRSAFINETGEFMNEYQMPRLKDITPFHLLQGNHVGNGSAPVVRRKVFEEIKFTANLHGTVEDFYFDEAFKRAEDIECWLRVAIQTNWQIEGIPEALTLYRVNSQGLSASLLQQFDSWKQVLEKTRAYAPDLIAQWENLSQAYQLRYLARTSVRLRMDALAVKLIHQALKTHWFIIFEEPRFTISTLVAAYLLWLLPKNLYNQIEIYAIEKMRRLRRQPIFSDKPGLIQ</sequence>
<protein>
    <submittedName>
        <fullName evidence="2">Glycosyltransferase family 2 protein</fullName>
    </submittedName>
</protein>
<evidence type="ECO:0000313" key="2">
    <source>
        <dbReference type="EMBL" id="MBD2200062.1"/>
    </source>
</evidence>
<accession>A0ABR8AN44</accession>